<gene>
    <name evidence="2" type="ORF">BN2614_LOCUS7</name>
</gene>
<feature type="compositionally biased region" description="Pro residues" evidence="1">
    <location>
        <begin position="8"/>
        <end position="18"/>
    </location>
</feature>
<evidence type="ECO:0000313" key="2">
    <source>
        <dbReference type="EMBL" id="VCX41453.1"/>
    </source>
</evidence>
<reference evidence="2 3" key="1">
    <citation type="submission" date="2018-10" db="EMBL/GenBank/DDBJ databases">
        <authorList>
            <person name="Ekblom R."/>
            <person name="Jareborg N."/>
        </authorList>
    </citation>
    <scope>NUCLEOTIDE SEQUENCE [LARGE SCALE GENOMIC DNA]</scope>
    <source>
        <tissue evidence="2">Muscle</tissue>
    </source>
</reference>
<accession>A0A9X9QA49</accession>
<comment type="caution">
    <text evidence="2">The sequence shown here is derived from an EMBL/GenBank/DDBJ whole genome shotgun (WGS) entry which is preliminary data.</text>
</comment>
<organism evidence="2 3">
    <name type="scientific">Gulo gulo</name>
    <name type="common">Wolverine</name>
    <name type="synonym">Gluton</name>
    <dbReference type="NCBI Taxonomy" id="48420"/>
    <lineage>
        <taxon>Eukaryota</taxon>
        <taxon>Metazoa</taxon>
        <taxon>Chordata</taxon>
        <taxon>Craniata</taxon>
        <taxon>Vertebrata</taxon>
        <taxon>Euteleostomi</taxon>
        <taxon>Mammalia</taxon>
        <taxon>Eutheria</taxon>
        <taxon>Laurasiatheria</taxon>
        <taxon>Carnivora</taxon>
        <taxon>Caniformia</taxon>
        <taxon>Musteloidea</taxon>
        <taxon>Mustelidae</taxon>
        <taxon>Guloninae</taxon>
        <taxon>Gulo</taxon>
    </lineage>
</organism>
<evidence type="ECO:0000256" key="1">
    <source>
        <dbReference type="SAM" id="MobiDB-lite"/>
    </source>
</evidence>
<keyword evidence="3" id="KW-1185">Reference proteome</keyword>
<name>A0A9X9QA49_GULGU</name>
<sequence length="97" mass="10294">MSEALPTHTPPASPPPSSPWGWESQDLFGESRDPAWGRLPLTLHRESRGPEAGRACPNWVSGGAGVSSKSIGGLSEQRQEEAAEKGRLSRGTVDCSL</sequence>
<protein>
    <submittedName>
        <fullName evidence="2">Uncharacterized protein</fullName>
    </submittedName>
</protein>
<dbReference type="EMBL" id="CYRY02045930">
    <property type="protein sequence ID" value="VCX41453.1"/>
    <property type="molecule type" value="Genomic_DNA"/>
</dbReference>
<dbReference type="AlphaFoldDB" id="A0A9X9QA49"/>
<feature type="compositionally biased region" description="Basic and acidic residues" evidence="1">
    <location>
        <begin position="77"/>
        <end position="87"/>
    </location>
</feature>
<feature type="region of interest" description="Disordered" evidence="1">
    <location>
        <begin position="47"/>
        <end position="97"/>
    </location>
</feature>
<proteinExistence type="predicted"/>
<feature type="region of interest" description="Disordered" evidence="1">
    <location>
        <begin position="1"/>
        <end position="35"/>
    </location>
</feature>
<evidence type="ECO:0000313" key="3">
    <source>
        <dbReference type="Proteomes" id="UP000269945"/>
    </source>
</evidence>
<dbReference type="Proteomes" id="UP000269945">
    <property type="component" value="Unassembled WGS sequence"/>
</dbReference>